<proteinExistence type="predicted"/>
<keyword evidence="1" id="KW-0472">Membrane</keyword>
<dbReference type="Proteomes" id="UP000237105">
    <property type="component" value="Unassembled WGS sequence"/>
</dbReference>
<keyword evidence="1" id="KW-0812">Transmembrane</keyword>
<dbReference type="EMBL" id="JXTB01000502">
    <property type="protein sequence ID" value="PON38236.1"/>
    <property type="molecule type" value="Genomic_DNA"/>
</dbReference>
<comment type="caution">
    <text evidence="2">The sequence shown here is derived from an EMBL/GenBank/DDBJ whole genome shotgun (WGS) entry which is preliminary data.</text>
</comment>
<reference evidence="3" key="1">
    <citation type="submission" date="2016-06" db="EMBL/GenBank/DDBJ databases">
        <title>Parallel loss of symbiosis genes in relatives of nitrogen-fixing non-legume Parasponia.</title>
        <authorList>
            <person name="Van Velzen R."/>
            <person name="Holmer R."/>
            <person name="Bu F."/>
            <person name="Rutten L."/>
            <person name="Van Zeijl A."/>
            <person name="Liu W."/>
            <person name="Santuari L."/>
            <person name="Cao Q."/>
            <person name="Sharma T."/>
            <person name="Shen D."/>
            <person name="Roswanjaya Y."/>
            <person name="Wardhani T."/>
            <person name="Kalhor M.S."/>
            <person name="Jansen J."/>
            <person name="Van den Hoogen J."/>
            <person name="Gungor B."/>
            <person name="Hartog M."/>
            <person name="Hontelez J."/>
            <person name="Verver J."/>
            <person name="Yang W.-C."/>
            <person name="Schijlen E."/>
            <person name="Repin R."/>
            <person name="Schilthuizen M."/>
            <person name="Schranz E."/>
            <person name="Heidstra R."/>
            <person name="Miyata K."/>
            <person name="Fedorova E."/>
            <person name="Kohlen W."/>
            <person name="Bisseling T."/>
            <person name="Smit S."/>
            <person name="Geurts R."/>
        </authorList>
    </citation>
    <scope>NUCLEOTIDE SEQUENCE [LARGE SCALE GENOMIC DNA]</scope>
    <source>
        <strain evidence="3">cv. WU1-14</strain>
    </source>
</reference>
<accession>A0A2P5ANV5</accession>
<keyword evidence="3" id="KW-1185">Reference proteome</keyword>
<feature type="transmembrane region" description="Helical" evidence="1">
    <location>
        <begin position="63"/>
        <end position="80"/>
    </location>
</feature>
<evidence type="ECO:0000256" key="1">
    <source>
        <dbReference type="SAM" id="Phobius"/>
    </source>
</evidence>
<protein>
    <recommendedName>
        <fullName evidence="4">Transmembrane protein</fullName>
    </recommendedName>
</protein>
<gene>
    <name evidence="2" type="ORF">PanWU01x14_313920</name>
</gene>
<keyword evidence="1" id="KW-1133">Transmembrane helix</keyword>
<sequence length="83" mass="9634">METSLGLCNAFWRLETTFGSKEGQDLENSWFPIMTRTWLWIFSFGLCGPHFVSAGMGLRVLRIFFFLFCSTLWWLFSLVASHG</sequence>
<evidence type="ECO:0000313" key="2">
    <source>
        <dbReference type="EMBL" id="PON38236.1"/>
    </source>
</evidence>
<organism evidence="2 3">
    <name type="scientific">Parasponia andersonii</name>
    <name type="common">Sponia andersonii</name>
    <dbReference type="NCBI Taxonomy" id="3476"/>
    <lineage>
        <taxon>Eukaryota</taxon>
        <taxon>Viridiplantae</taxon>
        <taxon>Streptophyta</taxon>
        <taxon>Embryophyta</taxon>
        <taxon>Tracheophyta</taxon>
        <taxon>Spermatophyta</taxon>
        <taxon>Magnoliopsida</taxon>
        <taxon>eudicotyledons</taxon>
        <taxon>Gunneridae</taxon>
        <taxon>Pentapetalae</taxon>
        <taxon>rosids</taxon>
        <taxon>fabids</taxon>
        <taxon>Rosales</taxon>
        <taxon>Cannabaceae</taxon>
        <taxon>Parasponia</taxon>
    </lineage>
</organism>
<evidence type="ECO:0000313" key="3">
    <source>
        <dbReference type="Proteomes" id="UP000237105"/>
    </source>
</evidence>
<name>A0A2P5ANV5_PARAD</name>
<feature type="transmembrane region" description="Helical" evidence="1">
    <location>
        <begin position="37"/>
        <end position="56"/>
    </location>
</feature>
<evidence type="ECO:0008006" key="4">
    <source>
        <dbReference type="Google" id="ProtNLM"/>
    </source>
</evidence>
<dbReference type="AlphaFoldDB" id="A0A2P5ANV5"/>